<dbReference type="Proteomes" id="UP000799779">
    <property type="component" value="Unassembled WGS sequence"/>
</dbReference>
<organism evidence="1 2">
    <name type="scientific">Amniculicola lignicola CBS 123094</name>
    <dbReference type="NCBI Taxonomy" id="1392246"/>
    <lineage>
        <taxon>Eukaryota</taxon>
        <taxon>Fungi</taxon>
        <taxon>Dikarya</taxon>
        <taxon>Ascomycota</taxon>
        <taxon>Pezizomycotina</taxon>
        <taxon>Dothideomycetes</taxon>
        <taxon>Pleosporomycetidae</taxon>
        <taxon>Pleosporales</taxon>
        <taxon>Amniculicolaceae</taxon>
        <taxon>Amniculicola</taxon>
    </lineage>
</organism>
<gene>
    <name evidence="1" type="ORF">P154DRAFT_184954</name>
</gene>
<evidence type="ECO:0000313" key="2">
    <source>
        <dbReference type="Proteomes" id="UP000799779"/>
    </source>
</evidence>
<sequence>MVEMWRGGCAHPWILSMVWRWGAWVDIHGILGAVLGCAPAGGIDLCYTLELDSASSCEILHRFRVPPESLIRYSHVVVIRYRYGLVIYARGCEVAAGSSPAANSGTSRVCEPYVPPYVPPYE</sequence>
<reference evidence="1" key="1">
    <citation type="journal article" date="2020" name="Stud. Mycol.">
        <title>101 Dothideomycetes genomes: a test case for predicting lifestyles and emergence of pathogens.</title>
        <authorList>
            <person name="Haridas S."/>
            <person name="Albert R."/>
            <person name="Binder M."/>
            <person name="Bloem J."/>
            <person name="Labutti K."/>
            <person name="Salamov A."/>
            <person name="Andreopoulos B."/>
            <person name="Baker S."/>
            <person name="Barry K."/>
            <person name="Bills G."/>
            <person name="Bluhm B."/>
            <person name="Cannon C."/>
            <person name="Castanera R."/>
            <person name="Culley D."/>
            <person name="Daum C."/>
            <person name="Ezra D."/>
            <person name="Gonzalez J."/>
            <person name="Henrissat B."/>
            <person name="Kuo A."/>
            <person name="Liang C."/>
            <person name="Lipzen A."/>
            <person name="Lutzoni F."/>
            <person name="Magnuson J."/>
            <person name="Mondo S."/>
            <person name="Nolan M."/>
            <person name="Ohm R."/>
            <person name="Pangilinan J."/>
            <person name="Park H.-J."/>
            <person name="Ramirez L."/>
            <person name="Alfaro M."/>
            <person name="Sun H."/>
            <person name="Tritt A."/>
            <person name="Yoshinaga Y."/>
            <person name="Zwiers L.-H."/>
            <person name="Turgeon B."/>
            <person name="Goodwin S."/>
            <person name="Spatafora J."/>
            <person name="Crous P."/>
            <person name="Grigoriev I."/>
        </authorList>
    </citation>
    <scope>NUCLEOTIDE SEQUENCE</scope>
    <source>
        <strain evidence="1">CBS 123094</strain>
    </source>
</reference>
<dbReference type="EMBL" id="ML977585">
    <property type="protein sequence ID" value="KAF2001001.1"/>
    <property type="molecule type" value="Genomic_DNA"/>
</dbReference>
<keyword evidence="2" id="KW-1185">Reference proteome</keyword>
<proteinExistence type="predicted"/>
<dbReference type="AlphaFoldDB" id="A0A6A5WLG8"/>
<accession>A0A6A5WLG8</accession>
<name>A0A6A5WLG8_9PLEO</name>
<protein>
    <submittedName>
        <fullName evidence="1">Uncharacterized protein</fullName>
    </submittedName>
</protein>
<evidence type="ECO:0000313" key="1">
    <source>
        <dbReference type="EMBL" id="KAF2001001.1"/>
    </source>
</evidence>